<dbReference type="Gene3D" id="2.10.25.10">
    <property type="entry name" value="Laminin"/>
    <property type="match status" value="3"/>
</dbReference>
<keyword evidence="1 6" id="KW-0245">EGF-like domain</keyword>
<evidence type="ECO:0000259" key="9">
    <source>
        <dbReference type="PROSITE" id="PS50041"/>
    </source>
</evidence>
<dbReference type="Pfam" id="PF00008">
    <property type="entry name" value="EGF"/>
    <property type="match status" value="3"/>
</dbReference>
<dbReference type="PROSITE" id="PS00022">
    <property type="entry name" value="EGF_1"/>
    <property type="match status" value="3"/>
</dbReference>
<dbReference type="PRINTS" id="PR00010">
    <property type="entry name" value="EGFBLOOD"/>
</dbReference>
<evidence type="ECO:0000256" key="1">
    <source>
        <dbReference type="ARBA" id="ARBA00022536"/>
    </source>
</evidence>
<dbReference type="GO" id="GO:0005509">
    <property type="term" value="F:calcium ion binding"/>
    <property type="evidence" value="ECO:0007669"/>
    <property type="project" value="InterPro"/>
</dbReference>
<dbReference type="Proteomes" id="UP000515135">
    <property type="component" value="Unplaced"/>
</dbReference>
<feature type="domain" description="EGF-like" evidence="8">
    <location>
        <begin position="153"/>
        <end position="190"/>
    </location>
</feature>
<dbReference type="PROSITE" id="PS50041">
    <property type="entry name" value="C_TYPE_LECTIN_2"/>
    <property type="match status" value="1"/>
</dbReference>
<keyword evidence="10" id="KW-1185">Reference proteome</keyword>
<dbReference type="PROSITE" id="PS01186">
    <property type="entry name" value="EGF_2"/>
    <property type="match status" value="3"/>
</dbReference>
<evidence type="ECO:0000256" key="5">
    <source>
        <dbReference type="ARBA" id="ARBA00023180"/>
    </source>
</evidence>
<dbReference type="GO" id="GO:0007219">
    <property type="term" value="P:Notch signaling pathway"/>
    <property type="evidence" value="ECO:0007669"/>
    <property type="project" value="TreeGrafter"/>
</dbReference>
<gene>
    <name evidence="11" type="primary">LOC109481722</name>
</gene>
<dbReference type="GO" id="GO:0005112">
    <property type="term" value="F:Notch binding"/>
    <property type="evidence" value="ECO:0007669"/>
    <property type="project" value="TreeGrafter"/>
</dbReference>
<dbReference type="CDD" id="cd00054">
    <property type="entry name" value="EGF_CA"/>
    <property type="match status" value="3"/>
</dbReference>
<dbReference type="GO" id="GO:0005886">
    <property type="term" value="C:plasma membrane"/>
    <property type="evidence" value="ECO:0007669"/>
    <property type="project" value="UniProtKB-ARBA"/>
</dbReference>
<dbReference type="PROSITE" id="PS00010">
    <property type="entry name" value="ASX_HYDROXYL"/>
    <property type="match status" value="1"/>
</dbReference>
<feature type="disulfide bond" evidence="6">
    <location>
        <begin position="180"/>
        <end position="189"/>
    </location>
</feature>
<dbReference type="PROSITE" id="PS50026">
    <property type="entry name" value="EGF_3"/>
    <property type="match status" value="3"/>
</dbReference>
<evidence type="ECO:0000256" key="3">
    <source>
        <dbReference type="ARBA" id="ARBA00022737"/>
    </source>
</evidence>
<dbReference type="InterPro" id="IPR000742">
    <property type="entry name" value="EGF"/>
</dbReference>
<dbReference type="GO" id="GO:0048666">
    <property type="term" value="P:neuron development"/>
    <property type="evidence" value="ECO:0007669"/>
    <property type="project" value="UniProtKB-ARBA"/>
</dbReference>
<dbReference type="PROSITE" id="PS01187">
    <property type="entry name" value="EGF_CA"/>
    <property type="match status" value="1"/>
</dbReference>
<dbReference type="InterPro" id="IPR016187">
    <property type="entry name" value="CTDL_fold"/>
</dbReference>
<dbReference type="Gene3D" id="3.10.100.10">
    <property type="entry name" value="Mannose-Binding Protein A, subunit A"/>
    <property type="match status" value="1"/>
</dbReference>
<evidence type="ECO:0000256" key="7">
    <source>
        <dbReference type="SAM" id="SignalP"/>
    </source>
</evidence>
<dbReference type="GO" id="GO:0042063">
    <property type="term" value="P:gliogenesis"/>
    <property type="evidence" value="ECO:0007669"/>
    <property type="project" value="UniProtKB-ARBA"/>
</dbReference>
<dbReference type="PANTHER" id="PTHR12916:SF9">
    <property type="entry name" value="NEUROGENIC LOCUS NOTCH HOMOLOG PROTEIN 1-RELATED"/>
    <property type="match status" value="1"/>
</dbReference>
<dbReference type="KEGG" id="bbel:109481722"/>
<sequence length="402" mass="43059">MVNMWKFLVFIAAVVVWPDSAIGEEYLTTVDSWNFYKVRVTGRSSMSNANLKAACEAVGLRYPCHFSGGAGCSFGYWTSGCIRYDGGDSCRTHTVLAANLCGTTDYWDCRPLDDTFVYIHGWSGNGACGVDYGTNTYCLEGANYSDMYALCADPGPCSSAPCLNGATCQDDGENNFTCQCVPGYNGTLCETDIDECSSDPCQNNATCQDGVNSFTCQCVTGYTGTLCEVPYAGGCLLFSSDALSYPEASQECQTRGGHLVDVKEAELQRLIADSIPTRSDVSPWIGLKLSPGVMTYTDGSSVSDIDECSSNPCQNGGTCLHGVNSYSCHCDVGYGGENCQNDLDLCAQFACPFNWQCQDQGNHFICLAGTRLAEPYSCSSASCPDGMYCREEGVASFSCRAG</sequence>
<dbReference type="OrthoDB" id="283575at2759"/>
<dbReference type="InterPro" id="IPR016186">
    <property type="entry name" value="C-type_lectin-like/link_sf"/>
</dbReference>
<protein>
    <submittedName>
        <fullName evidence="11">Fibropellin-1-like</fullName>
    </submittedName>
</protein>
<dbReference type="CDD" id="cd00037">
    <property type="entry name" value="CLECT"/>
    <property type="match status" value="1"/>
</dbReference>
<feature type="signal peptide" evidence="7">
    <location>
        <begin position="1"/>
        <end position="23"/>
    </location>
</feature>
<evidence type="ECO:0000259" key="8">
    <source>
        <dbReference type="PROSITE" id="PS50026"/>
    </source>
</evidence>
<dbReference type="RefSeq" id="XP_019639874.1">
    <property type="nucleotide sequence ID" value="XM_019784315.1"/>
</dbReference>
<keyword evidence="5" id="KW-0325">Glycoprotein</keyword>
<evidence type="ECO:0000256" key="2">
    <source>
        <dbReference type="ARBA" id="ARBA00022729"/>
    </source>
</evidence>
<feature type="disulfide bond" evidence="6">
    <location>
        <begin position="330"/>
        <end position="339"/>
    </location>
</feature>
<dbReference type="SUPFAM" id="SSF56436">
    <property type="entry name" value="C-type lectin-like"/>
    <property type="match status" value="1"/>
</dbReference>
<dbReference type="GO" id="GO:0000902">
    <property type="term" value="P:cell morphogenesis"/>
    <property type="evidence" value="ECO:0007669"/>
    <property type="project" value="UniProtKB-ARBA"/>
</dbReference>
<dbReference type="FunFam" id="2.10.25.10:FF:000814">
    <property type="entry name" value="Sushi, von Willebrand factor type A, EGF and pentraxin domain-containing protein 1"/>
    <property type="match status" value="1"/>
</dbReference>
<dbReference type="SMART" id="SM00179">
    <property type="entry name" value="EGF_CA"/>
    <property type="match status" value="3"/>
</dbReference>
<dbReference type="FunFam" id="2.10.25.10:FF:000122">
    <property type="entry name" value="Protein crumbs homolog 2"/>
    <property type="match status" value="1"/>
</dbReference>
<evidence type="ECO:0000313" key="11">
    <source>
        <dbReference type="RefSeq" id="XP_019639874.1"/>
    </source>
</evidence>
<keyword evidence="3" id="KW-0677">Repeat</keyword>
<dbReference type="FunFam" id="2.10.25.10:FF:000230">
    <property type="entry name" value="Delta-like protein"/>
    <property type="match status" value="1"/>
</dbReference>
<feature type="domain" description="EGF-like" evidence="8">
    <location>
        <begin position="304"/>
        <end position="340"/>
    </location>
</feature>
<dbReference type="InterPro" id="IPR018097">
    <property type="entry name" value="EGF_Ca-bd_CS"/>
</dbReference>
<organism evidence="10 11">
    <name type="scientific">Branchiostoma belcheri</name>
    <name type="common">Amphioxus</name>
    <dbReference type="NCBI Taxonomy" id="7741"/>
    <lineage>
        <taxon>Eukaryota</taxon>
        <taxon>Metazoa</taxon>
        <taxon>Chordata</taxon>
        <taxon>Cephalochordata</taxon>
        <taxon>Leptocardii</taxon>
        <taxon>Amphioxiformes</taxon>
        <taxon>Branchiostomatidae</taxon>
        <taxon>Branchiostoma</taxon>
    </lineage>
</organism>
<proteinExistence type="predicted"/>
<dbReference type="InterPro" id="IPR001304">
    <property type="entry name" value="C-type_lectin-like"/>
</dbReference>
<feature type="disulfide bond" evidence="6">
    <location>
        <begin position="218"/>
        <end position="227"/>
    </location>
</feature>
<name>A0A6P5A0M6_BRABE</name>
<feature type="chain" id="PRO_5028237132" evidence="7">
    <location>
        <begin position="24"/>
        <end position="402"/>
    </location>
</feature>
<evidence type="ECO:0000256" key="4">
    <source>
        <dbReference type="ARBA" id="ARBA00023157"/>
    </source>
</evidence>
<dbReference type="AlphaFoldDB" id="A0A6P5A0M6"/>
<dbReference type="PANTHER" id="PTHR12916">
    <property type="entry name" value="CYTOCHROME C OXIDASE POLYPEPTIDE VIC-2"/>
    <property type="match status" value="1"/>
</dbReference>
<dbReference type="SUPFAM" id="SSF57196">
    <property type="entry name" value="EGF/Laminin"/>
    <property type="match status" value="2"/>
</dbReference>
<keyword evidence="2 7" id="KW-0732">Signal</keyword>
<feature type="domain" description="EGF-like" evidence="8">
    <location>
        <begin position="192"/>
        <end position="228"/>
    </location>
</feature>
<accession>A0A6P5A0M6</accession>
<dbReference type="InterPro" id="IPR000152">
    <property type="entry name" value="EGF-type_Asp/Asn_hydroxyl_site"/>
</dbReference>
<reference evidence="11" key="1">
    <citation type="submission" date="2025-08" db="UniProtKB">
        <authorList>
            <consortium name="RefSeq"/>
        </authorList>
    </citation>
    <scope>IDENTIFICATION</scope>
    <source>
        <tissue evidence="11">Gonad</tissue>
    </source>
</reference>
<feature type="domain" description="C-type lectin" evidence="9">
    <location>
        <begin position="231"/>
        <end position="320"/>
    </location>
</feature>
<evidence type="ECO:0000256" key="6">
    <source>
        <dbReference type="PROSITE-ProRule" id="PRU00076"/>
    </source>
</evidence>
<dbReference type="SMART" id="SM00034">
    <property type="entry name" value="CLECT"/>
    <property type="match status" value="1"/>
</dbReference>
<dbReference type="SMART" id="SM00181">
    <property type="entry name" value="EGF"/>
    <property type="match status" value="3"/>
</dbReference>
<keyword evidence="4 6" id="KW-1015">Disulfide bond</keyword>
<evidence type="ECO:0000313" key="10">
    <source>
        <dbReference type="Proteomes" id="UP000515135"/>
    </source>
</evidence>
<comment type="caution">
    <text evidence="6">Lacks conserved residue(s) required for the propagation of feature annotation.</text>
</comment>
<dbReference type="InterPro" id="IPR001881">
    <property type="entry name" value="EGF-like_Ca-bd_dom"/>
</dbReference>
<dbReference type="GeneID" id="109481722"/>